<evidence type="ECO:0000313" key="11">
    <source>
        <dbReference type="Proteomes" id="UP000430345"/>
    </source>
</evidence>
<dbReference type="EMBL" id="WHJC01000408">
    <property type="protein sequence ID" value="MPQ45040.1"/>
    <property type="molecule type" value="Genomic_DNA"/>
</dbReference>
<evidence type="ECO:0000256" key="6">
    <source>
        <dbReference type="SAM" id="MobiDB-lite"/>
    </source>
</evidence>
<dbReference type="InterPro" id="IPR011545">
    <property type="entry name" value="DEAD/DEAH_box_helicase_dom"/>
</dbReference>
<keyword evidence="3 10" id="KW-0347">Helicase</keyword>
<dbReference type="PANTHER" id="PTHR47963">
    <property type="entry name" value="DEAD-BOX ATP-DEPENDENT RNA HELICASE 47, MITOCHONDRIAL"/>
    <property type="match status" value="1"/>
</dbReference>
<evidence type="ECO:0000256" key="4">
    <source>
        <dbReference type="ARBA" id="ARBA00022840"/>
    </source>
</evidence>
<dbReference type="AlphaFoldDB" id="A0A6I1MQM3"/>
<proteinExistence type="predicted"/>
<dbReference type="CDD" id="cd00268">
    <property type="entry name" value="DEADc"/>
    <property type="match status" value="1"/>
</dbReference>
<dbReference type="InterPro" id="IPR027417">
    <property type="entry name" value="P-loop_NTPase"/>
</dbReference>
<dbReference type="InterPro" id="IPR001650">
    <property type="entry name" value="Helicase_C-like"/>
</dbReference>
<evidence type="ECO:0000259" key="8">
    <source>
        <dbReference type="PROSITE" id="PS51194"/>
    </source>
</evidence>
<dbReference type="Gene3D" id="3.40.50.300">
    <property type="entry name" value="P-loop containing nucleotide triphosphate hydrolases"/>
    <property type="match status" value="2"/>
</dbReference>
<dbReference type="Proteomes" id="UP000430345">
    <property type="component" value="Unassembled WGS sequence"/>
</dbReference>
<evidence type="ECO:0000256" key="1">
    <source>
        <dbReference type="ARBA" id="ARBA00022741"/>
    </source>
</evidence>
<dbReference type="PANTHER" id="PTHR47963:SF7">
    <property type="entry name" value="ATP-DEPENDENT RNA HELICASE YFML-RELATED"/>
    <property type="match status" value="1"/>
</dbReference>
<keyword evidence="2" id="KW-0378">Hydrolase</keyword>
<dbReference type="Pfam" id="PF00270">
    <property type="entry name" value="DEAD"/>
    <property type="match status" value="1"/>
</dbReference>
<dbReference type="OrthoDB" id="9805696at2"/>
<keyword evidence="11" id="KW-1185">Reference proteome</keyword>
<evidence type="ECO:0000256" key="2">
    <source>
        <dbReference type="ARBA" id="ARBA00022801"/>
    </source>
</evidence>
<comment type="caution">
    <text evidence="10">The sequence shown here is derived from an EMBL/GenBank/DDBJ whole genome shotgun (WGS) entry which is preliminary data.</text>
</comment>
<dbReference type="InterPro" id="IPR044742">
    <property type="entry name" value="DEAD/DEAH_RhlB"/>
</dbReference>
<evidence type="ECO:0000256" key="5">
    <source>
        <dbReference type="PROSITE-ProRule" id="PRU00552"/>
    </source>
</evidence>
<dbReference type="SMART" id="SM00487">
    <property type="entry name" value="DEXDc"/>
    <property type="match status" value="1"/>
</dbReference>
<name>A0A6I1MQM3_9CLOT</name>
<feature type="short sequence motif" description="Q motif" evidence="5">
    <location>
        <begin position="2"/>
        <end position="30"/>
    </location>
</feature>
<dbReference type="SMART" id="SM00490">
    <property type="entry name" value="HELICc"/>
    <property type="match status" value="1"/>
</dbReference>
<gene>
    <name evidence="10" type="ORF">GBZ86_15055</name>
</gene>
<dbReference type="InterPro" id="IPR014014">
    <property type="entry name" value="RNA_helicase_DEAD_Q_motif"/>
</dbReference>
<feature type="domain" description="DEAD-box RNA helicase Q" evidence="9">
    <location>
        <begin position="2"/>
        <end position="30"/>
    </location>
</feature>
<dbReference type="GO" id="GO:0005840">
    <property type="term" value="C:ribosome"/>
    <property type="evidence" value="ECO:0007669"/>
    <property type="project" value="TreeGrafter"/>
</dbReference>
<dbReference type="InterPro" id="IPR050547">
    <property type="entry name" value="DEAD_box_RNA_helicases"/>
</dbReference>
<reference evidence="10 11" key="1">
    <citation type="submission" date="2019-10" db="EMBL/GenBank/DDBJ databases">
        <title>The Genome Sequence of Clostridium tarantellae Isolated from Fish Brain.</title>
        <authorList>
            <person name="Bano L."/>
            <person name="Kiel M."/>
            <person name="Sales G."/>
            <person name="Doxey A.C."/>
            <person name="Mansfield M.J."/>
            <person name="Schiavone M."/>
            <person name="Rossetto O."/>
            <person name="Pirazzini M."/>
            <person name="Dobrindt U."/>
            <person name="Montecucco C."/>
        </authorList>
    </citation>
    <scope>NUCLEOTIDE SEQUENCE [LARGE SCALE GENOMIC DNA]</scope>
    <source>
        <strain evidence="10 11">DSM 3997</strain>
    </source>
</reference>
<keyword evidence="4" id="KW-0067">ATP-binding</keyword>
<evidence type="ECO:0000259" key="7">
    <source>
        <dbReference type="PROSITE" id="PS51192"/>
    </source>
</evidence>
<dbReference type="GO" id="GO:0003724">
    <property type="term" value="F:RNA helicase activity"/>
    <property type="evidence" value="ECO:0007669"/>
    <property type="project" value="InterPro"/>
</dbReference>
<dbReference type="PROSITE" id="PS51192">
    <property type="entry name" value="HELICASE_ATP_BIND_1"/>
    <property type="match status" value="1"/>
</dbReference>
<evidence type="ECO:0000259" key="9">
    <source>
        <dbReference type="PROSITE" id="PS51195"/>
    </source>
</evidence>
<dbReference type="GO" id="GO:0005829">
    <property type="term" value="C:cytosol"/>
    <property type="evidence" value="ECO:0007669"/>
    <property type="project" value="TreeGrafter"/>
</dbReference>
<keyword evidence="1" id="KW-0547">Nucleotide-binding</keyword>
<protein>
    <submittedName>
        <fullName evidence="10">DEAD/DEAH box helicase</fullName>
    </submittedName>
</protein>
<dbReference type="Pfam" id="PF00271">
    <property type="entry name" value="Helicase_C"/>
    <property type="match status" value="1"/>
</dbReference>
<dbReference type="PROSITE" id="PS51194">
    <property type="entry name" value="HELICASE_CTER"/>
    <property type="match status" value="1"/>
</dbReference>
<sequence length="406" mass="46115">MKKFTELELDEALIVALEKMGIKEPTDIQNKMIPLVKENKNIIGQSQTGTGKTLAYLLPIIEKIDINKKEMQAIILAPTHELAVQINNTILDLKKNSNKEITSTTLVGSGNITRQIEKLKSKPHIIVGSSGRILELIKKKKVSAHTIKTLVIDEGDKLLDYMNIESVNAIIKSCQRDIQKILVSATLVTKTFEVAKKVIGNCEIVQSVEENKVNSDIEHGYFLVEHREKVDTLRKLIYASKAKKTIVFINKNYDVNMTLSKLRFHKIKAEALHGTNKKEERKNALEGFRKGDIQVLIASDIAARGLDIKGVTHIINLDIPEDNKDYLHRVGRVGRAGEKGTAYSLVDKRELPLINEYENKFKVSIPQMYIYEGEVNIEPKKKVYKKYKSKDKKDNNKKKKTKFKKN</sequence>
<accession>A0A6I1MQM3</accession>
<organism evidence="10 11">
    <name type="scientific">Clostridium tarantellae</name>
    <dbReference type="NCBI Taxonomy" id="39493"/>
    <lineage>
        <taxon>Bacteria</taxon>
        <taxon>Bacillati</taxon>
        <taxon>Bacillota</taxon>
        <taxon>Clostridia</taxon>
        <taxon>Eubacteriales</taxon>
        <taxon>Clostridiaceae</taxon>
        <taxon>Clostridium</taxon>
    </lineage>
</organism>
<dbReference type="GO" id="GO:0005524">
    <property type="term" value="F:ATP binding"/>
    <property type="evidence" value="ECO:0007669"/>
    <property type="project" value="UniProtKB-KW"/>
</dbReference>
<evidence type="ECO:0000313" key="10">
    <source>
        <dbReference type="EMBL" id="MPQ45040.1"/>
    </source>
</evidence>
<dbReference type="CDD" id="cd18787">
    <property type="entry name" value="SF2_C_DEAD"/>
    <property type="match status" value="1"/>
</dbReference>
<dbReference type="GO" id="GO:0033592">
    <property type="term" value="F:RNA strand annealing activity"/>
    <property type="evidence" value="ECO:0007669"/>
    <property type="project" value="TreeGrafter"/>
</dbReference>
<dbReference type="SUPFAM" id="SSF52540">
    <property type="entry name" value="P-loop containing nucleoside triphosphate hydrolases"/>
    <property type="match status" value="1"/>
</dbReference>
<dbReference type="PROSITE" id="PS51195">
    <property type="entry name" value="Q_MOTIF"/>
    <property type="match status" value="1"/>
</dbReference>
<dbReference type="RefSeq" id="WP_152892009.1">
    <property type="nucleotide sequence ID" value="NZ_WHJC01000408.1"/>
</dbReference>
<feature type="domain" description="Helicase ATP-binding" evidence="7">
    <location>
        <begin position="33"/>
        <end position="205"/>
    </location>
</feature>
<evidence type="ECO:0000256" key="3">
    <source>
        <dbReference type="ARBA" id="ARBA00022806"/>
    </source>
</evidence>
<dbReference type="GO" id="GO:0009409">
    <property type="term" value="P:response to cold"/>
    <property type="evidence" value="ECO:0007669"/>
    <property type="project" value="TreeGrafter"/>
</dbReference>
<feature type="region of interest" description="Disordered" evidence="6">
    <location>
        <begin position="384"/>
        <end position="406"/>
    </location>
</feature>
<feature type="domain" description="Helicase C-terminal" evidence="8">
    <location>
        <begin position="232"/>
        <end position="376"/>
    </location>
</feature>
<dbReference type="GO" id="GO:0016787">
    <property type="term" value="F:hydrolase activity"/>
    <property type="evidence" value="ECO:0007669"/>
    <property type="project" value="UniProtKB-KW"/>
</dbReference>
<dbReference type="InterPro" id="IPR014001">
    <property type="entry name" value="Helicase_ATP-bd"/>
</dbReference>